<dbReference type="PANTHER" id="PTHR46532:SF15">
    <property type="entry name" value="CYTOPLASMIC DYNEIN 2 HEAVY CHAIN 1"/>
    <property type="match status" value="1"/>
</dbReference>
<evidence type="ECO:0000313" key="20">
    <source>
        <dbReference type="EMBL" id="ERE75685.1"/>
    </source>
</evidence>
<dbReference type="InterPro" id="IPR043157">
    <property type="entry name" value="Dynein_AAA1S"/>
</dbReference>
<evidence type="ECO:0000256" key="1">
    <source>
        <dbReference type="ARBA" id="ARBA00004430"/>
    </source>
</evidence>
<dbReference type="Pfam" id="PF12774">
    <property type="entry name" value="AAA_6"/>
    <property type="match status" value="1"/>
</dbReference>
<dbReference type="Pfam" id="PF12781">
    <property type="entry name" value="AAA_9"/>
    <property type="match status" value="1"/>
</dbReference>
<keyword evidence="12" id="KW-0966">Cell projection</keyword>
<evidence type="ECO:0000256" key="9">
    <source>
        <dbReference type="ARBA" id="ARBA00023069"/>
    </source>
</evidence>
<dbReference type="Pfam" id="PF12780">
    <property type="entry name" value="AAA_8"/>
    <property type="match status" value="1"/>
</dbReference>
<accession>A0A061I478</accession>
<dbReference type="Gene3D" id="1.20.920.30">
    <property type="match status" value="1"/>
</dbReference>
<dbReference type="FunFam" id="3.40.50.300:FF:002654">
    <property type="entry name" value="Cytoplasmic dynein 2 heavy chain 1"/>
    <property type="match status" value="1"/>
</dbReference>
<dbReference type="GO" id="GO:0007018">
    <property type="term" value="P:microtubule-based movement"/>
    <property type="evidence" value="ECO:0007669"/>
    <property type="project" value="InterPro"/>
</dbReference>
<dbReference type="FunFam" id="1.20.920.30:FF:000006">
    <property type="entry name" value="Cytoplasmic dynein 2 heavy chain 1"/>
    <property type="match status" value="1"/>
</dbReference>
<keyword evidence="10" id="KW-0505">Motor protein</keyword>
<dbReference type="EMBL" id="KE675379">
    <property type="protein sequence ID" value="ERE75685.1"/>
    <property type="molecule type" value="Genomic_DNA"/>
</dbReference>
<dbReference type="InterPro" id="IPR054354">
    <property type="entry name" value="DYNC2H1-like_lid"/>
</dbReference>
<reference evidence="21" key="1">
    <citation type="journal article" date="2013" name="Nat. Biotechnol.">
        <title>Chinese hamster genome sequenced from sorted chromosomes.</title>
        <authorList>
            <person name="Brinkrolf K."/>
            <person name="Rupp O."/>
            <person name="Laux H."/>
            <person name="Kollin F."/>
            <person name="Ernst W."/>
            <person name="Linke B."/>
            <person name="Kofler R."/>
            <person name="Romand S."/>
            <person name="Hesse F."/>
            <person name="Budach W.E."/>
            <person name="Galosy S."/>
            <person name="Muller D."/>
            <person name="Noll T."/>
            <person name="Wienberg J."/>
            <person name="Jostock T."/>
            <person name="Leonard M."/>
            <person name="Grillari J."/>
            <person name="Tauch A."/>
            <person name="Goesmann A."/>
            <person name="Helk B."/>
            <person name="Mott J.E."/>
            <person name="Puhler A."/>
            <person name="Borth N."/>
        </authorList>
    </citation>
    <scope>NUCLEOTIDE SEQUENCE [LARGE SCALE GENOMIC DNA]</scope>
    <source>
        <strain evidence="21">17A/GY</strain>
    </source>
</reference>
<dbReference type="Pfam" id="PF21264">
    <property type="entry name" value="DYNC2H1_AAA_dom"/>
    <property type="match status" value="1"/>
</dbReference>
<keyword evidence="4" id="KW-0493">Microtubule</keyword>
<dbReference type="Pfam" id="PF12775">
    <property type="entry name" value="AAA_7"/>
    <property type="match status" value="1"/>
</dbReference>
<organism evidence="20 21">
    <name type="scientific">Cricetulus griseus</name>
    <name type="common">Chinese hamster</name>
    <name type="synonym">Cricetulus barabensis griseus</name>
    <dbReference type="NCBI Taxonomy" id="10029"/>
    <lineage>
        <taxon>Eukaryota</taxon>
        <taxon>Metazoa</taxon>
        <taxon>Chordata</taxon>
        <taxon>Craniata</taxon>
        <taxon>Vertebrata</taxon>
        <taxon>Euteleostomi</taxon>
        <taxon>Mammalia</taxon>
        <taxon>Eutheria</taxon>
        <taxon>Euarchontoglires</taxon>
        <taxon>Glires</taxon>
        <taxon>Rodentia</taxon>
        <taxon>Myomorpha</taxon>
        <taxon>Muroidea</taxon>
        <taxon>Cricetidae</taxon>
        <taxon>Cricetinae</taxon>
        <taxon>Cricetulus</taxon>
    </lineage>
</organism>
<evidence type="ECO:0000313" key="21">
    <source>
        <dbReference type="Proteomes" id="UP000030759"/>
    </source>
</evidence>
<dbReference type="FunFam" id="3.40.50.300:FF:000071">
    <property type="entry name" value="Cytoplasmic dynein heavy chain 1"/>
    <property type="match status" value="1"/>
</dbReference>
<dbReference type="Gene3D" id="1.10.8.710">
    <property type="match status" value="1"/>
</dbReference>
<evidence type="ECO:0000256" key="6">
    <source>
        <dbReference type="ARBA" id="ARBA00022840"/>
    </source>
</evidence>
<evidence type="ECO:0000256" key="7">
    <source>
        <dbReference type="ARBA" id="ARBA00023017"/>
    </source>
</evidence>
<dbReference type="Gene3D" id="1.20.58.1120">
    <property type="match status" value="1"/>
</dbReference>
<keyword evidence="7" id="KW-0243">Dynein</keyword>
<dbReference type="Proteomes" id="UP000030759">
    <property type="component" value="Unassembled WGS sequence"/>
</dbReference>
<dbReference type="SUPFAM" id="SSF52540">
    <property type="entry name" value="P-loop containing nucleoside triphosphate hydrolases"/>
    <property type="match status" value="4"/>
</dbReference>
<evidence type="ECO:0000259" key="15">
    <source>
        <dbReference type="Pfam" id="PF12777"/>
    </source>
</evidence>
<dbReference type="Pfam" id="PF22597">
    <property type="entry name" value="DYN_lid"/>
    <property type="match status" value="1"/>
</dbReference>
<dbReference type="GO" id="GO:0005874">
    <property type="term" value="C:microtubule"/>
    <property type="evidence" value="ECO:0007669"/>
    <property type="project" value="UniProtKB-KW"/>
</dbReference>
<proteinExistence type="inferred from homology"/>
<comment type="similarity">
    <text evidence="2">Belongs to the dynein heavy chain family.</text>
</comment>
<evidence type="ECO:0000256" key="2">
    <source>
        <dbReference type="ARBA" id="ARBA00008887"/>
    </source>
</evidence>
<feature type="domain" description="Dynein heavy chain coiled coil stalk" evidence="15">
    <location>
        <begin position="1371"/>
        <end position="1567"/>
    </location>
</feature>
<feature type="domain" description="Dynein 2 heavy chain 1 cytoplasmic ATPase lid" evidence="19">
    <location>
        <begin position="907"/>
        <end position="1006"/>
    </location>
</feature>
<dbReference type="FunFam" id="3.40.50.300:FF:001810">
    <property type="entry name" value="Cytoplasmic dynein 2 heavy chain 1"/>
    <property type="match status" value="1"/>
</dbReference>
<sequence>ILCLAEQIKFTEDVENAIKDHSLHQIETQLVSKLESYTSVDTSSEDPGNSESGILELKLKALILDIIHNIDIVKQLNQVQVHTTDDWAWKKQVRFYMKSDHTCYVQMVDSELQYTYEYQGNASKLVYTPLTDKCYLTLTQAMKMGLGGNPYGPAGTGKTESVKALGGLLGRQVLVFNCDEGIDVKSMGRIFVGLVKCGAWGCFDEFNRLEEAVLSAVSMQIQTIQDALKNHRTVCELLGKEVEINSNSGIFITMNPAGKGYGGRQKLPDNLKQLFRPVAMSCPDNDLIAEVILYSEGFKDAKELGRKLVAIFNLSRELLTPQQHYDWGLRALKTVLRGSGNLLRQLKKTGTKQDVNENHIVVQALRLNTMSKFTFADCIRFDALIKDVFPGIDFKEVEYNELSAALKHVFEEANYEVIPNQMKKALELFEQLRQRTGVVIVGPSGAGKSTLWRMLRAALCKIGKVVKQYTMNPKAMPRHQLLGHIDMDTREWSDGVLTNSARQVVREPQVSSWIICDGDIDPEWIESLNSVLDDNRLLTMPSGERIQFGPNVNFVFETHDLSCASPATISRMGMIFLSDEETDLNSLMKSWLRNQPAEYRSNLENWIGDYFSKALQWVLKQNDYVVETSLVGTVMNGLSHLHGSKDHDQFIINLIRGLGGNLNMKSRLEFTKEVFNWARESPPDPHRPMDTYYDSDRGQLASYMLRKPESLTADDFSSGHTLPVIQTPDMQRGLDYFKPWLSCDTKQPFILVGPEGCGKGMLLRYAFSQLRSTEIATVHCSAQTTSRHLLQKLSQTCMVISTNTGRVYRPKDCERLVLYLKDINLPKLDKWGTSTLVAFLQQVLTYQGFYDENLEWVGLENIQIVASMSAGGRLGRHKLTTRFTSIVRLCAVDYPEREQLQTIYGAYLEAVLHKNLKNHSIWGSSSKIYLLAGSMVQVYEQVRAKFTVDDYSHYFFTPCILTQWVLGLFRYDLEGGSSNHPLDYVLEIVAYEARRLFRDKIVGVKELHLFDNILTSVLQGDWGSDILDNMADSYYVTWGARHSSVTNTLPGQPLPPHGKPLGKLTSADLKDVIKKGLIHYGRDNQNLDILLFQEVLEYMSRIDRVLSFPGGSLLLAGRSGVGRRTATSIVSHMHGAVLFSPKISRGYEPKQFRNDLKHVLHLAGIESQQVVLLLEDYQFVHPTFLEMINSLLSSGKIMYKLLLIPLVPGLYTLEELEPLLSPLKDQASQDGFFGPVFNYFTFRIQQNLHIVLIMDSANINFIINCESNPALNKKCQVLWMEGWSDSSMKKIPEMLLNEIDEEKHDKRRKEEKKKNPVDPDFLKSFLLIHESCKAYGATPSRYMTFLHVYSAISSSKKKELLKRQSHLQDASEQKTELERLKQKIAEEVVKIEERKSKIDDELKEVQPLVNEAKLAVGNIRPESLSEIRSLRMPPDVIRDILEGVLRLMGIFDTSWVSMKSFLAKRGVREDIATFDARNIPKEIRESVEELLFKNKASFDPKNAKRASTAAAPLAAWVKANVQYSHVLERIQPLETEQSGLESNLKKTEDRKRKLEDLLNSVGQKVSELKERYLLFTLHPQITWKIDKDELGIMVNIVSQVCDMLCLKYVVVKCDSNFITALELAVRFGKTLIIQEVDGVEPVLYPLLRRDLVAQGPRYVVQIGDKIIDYNEDFRLFLSTRNPNPFIPPDAASIVTEVNFTTTRSGLRGQLLALTIQHEKPDLEEQKTKLLQQEEDKKIQLARLEESLLEERDAYLPLAENASKMYFIISDLSKINNMYRFSLASFLRLFQRALHNKQSTTYSSFKLHLKETISFL</sequence>
<dbReference type="Pfam" id="PF12777">
    <property type="entry name" value="MT"/>
    <property type="match status" value="1"/>
</dbReference>
<feature type="coiled-coil region" evidence="13">
    <location>
        <begin position="1363"/>
        <end position="1401"/>
    </location>
</feature>
<dbReference type="Gene3D" id="1.20.920.20">
    <property type="match status" value="1"/>
</dbReference>
<dbReference type="FunFam" id="1.10.8.710:FF:000006">
    <property type="entry name" value="cytoplasmic dynein 2 heavy chain 1"/>
    <property type="match status" value="1"/>
</dbReference>
<evidence type="ECO:0000259" key="17">
    <source>
        <dbReference type="Pfam" id="PF12781"/>
    </source>
</evidence>
<dbReference type="InterPro" id="IPR035706">
    <property type="entry name" value="AAA_9"/>
</dbReference>
<keyword evidence="5" id="KW-0547">Nucleotide-binding</keyword>
<evidence type="ECO:0000256" key="3">
    <source>
        <dbReference type="ARBA" id="ARBA00022490"/>
    </source>
</evidence>
<dbReference type="InterPro" id="IPR035699">
    <property type="entry name" value="AAA_6"/>
</dbReference>
<keyword evidence="8 13" id="KW-0175">Coiled coil</keyword>
<feature type="domain" description="Dynein heavy chain ATP-binding dynein motor region" evidence="17">
    <location>
        <begin position="1606"/>
        <end position="1750"/>
    </location>
</feature>
<dbReference type="InterPro" id="IPR027417">
    <property type="entry name" value="P-loop_NTPase"/>
</dbReference>
<evidence type="ECO:0000259" key="14">
    <source>
        <dbReference type="Pfam" id="PF12774"/>
    </source>
</evidence>
<dbReference type="GO" id="GO:0005858">
    <property type="term" value="C:axonemal dynein complex"/>
    <property type="evidence" value="ECO:0007669"/>
    <property type="project" value="TreeGrafter"/>
</dbReference>
<dbReference type="GO" id="GO:0005524">
    <property type="term" value="F:ATP binding"/>
    <property type="evidence" value="ECO:0007669"/>
    <property type="project" value="UniProtKB-KW"/>
</dbReference>
<dbReference type="Gene3D" id="1.10.8.1220">
    <property type="match status" value="1"/>
</dbReference>
<evidence type="ECO:0000256" key="8">
    <source>
        <dbReference type="ARBA" id="ARBA00023054"/>
    </source>
</evidence>
<dbReference type="GO" id="GO:0045505">
    <property type="term" value="F:dynein intermediate chain binding"/>
    <property type="evidence" value="ECO:0007669"/>
    <property type="project" value="InterPro"/>
</dbReference>
<evidence type="ECO:0000256" key="4">
    <source>
        <dbReference type="ARBA" id="ARBA00022701"/>
    </source>
</evidence>
<evidence type="ECO:0000256" key="5">
    <source>
        <dbReference type="ARBA" id="ARBA00022741"/>
    </source>
</evidence>
<keyword evidence="3" id="KW-0963">Cytoplasm</keyword>
<dbReference type="InterPro" id="IPR026983">
    <property type="entry name" value="DHC"/>
</dbReference>
<keyword evidence="6" id="KW-0067">ATP-binding</keyword>
<dbReference type="PANTHER" id="PTHR46532">
    <property type="entry name" value="MALE FERTILITY FACTOR KL5"/>
    <property type="match status" value="1"/>
</dbReference>
<evidence type="ECO:0000256" key="13">
    <source>
        <dbReference type="SAM" id="Coils"/>
    </source>
</evidence>
<dbReference type="FunFam" id="3.40.50.300:FF:000706">
    <property type="entry name" value="Cytoplasmic dynein 2 heavy chain 1"/>
    <property type="match status" value="1"/>
</dbReference>
<protein>
    <submittedName>
        <fullName evidence="20">Cytoplasmic dynein 1 heavy chain 1-like protein</fullName>
    </submittedName>
</protein>
<comment type="subcellular location">
    <subcellularLocation>
        <location evidence="1">Cytoplasm</location>
        <location evidence="1">Cytoskeleton</location>
        <location evidence="1">Cilium axoneme</location>
    </subcellularLocation>
</comment>
<evidence type="ECO:0000259" key="18">
    <source>
        <dbReference type="Pfam" id="PF21264"/>
    </source>
</evidence>
<dbReference type="FunFam" id="1.20.58.1120:FF:000006">
    <property type="entry name" value="cytoplasmic dynein 2 heavy chain 1"/>
    <property type="match status" value="1"/>
</dbReference>
<feature type="non-terminal residue" evidence="20">
    <location>
        <position position="1"/>
    </location>
</feature>
<feature type="domain" description="Dynein heavy chain hydrolytic ATP-binding dynein motor region" evidence="14">
    <location>
        <begin position="114"/>
        <end position="449"/>
    </location>
</feature>
<feature type="coiled-coil region" evidence="13">
    <location>
        <begin position="1537"/>
        <end position="1571"/>
    </location>
</feature>
<dbReference type="GO" id="GO:0051959">
    <property type="term" value="F:dynein light intermediate chain binding"/>
    <property type="evidence" value="ECO:0007669"/>
    <property type="project" value="InterPro"/>
</dbReference>
<evidence type="ECO:0000256" key="11">
    <source>
        <dbReference type="ARBA" id="ARBA00023212"/>
    </source>
</evidence>
<evidence type="ECO:0000259" key="16">
    <source>
        <dbReference type="Pfam" id="PF12780"/>
    </source>
</evidence>
<evidence type="ECO:0000259" key="19">
    <source>
        <dbReference type="Pfam" id="PF22597"/>
    </source>
</evidence>
<name>A0A061I478_CRIGR</name>
<feature type="domain" description="Cytoplasmic dynein 2 heavy chain 1 AAA+ ATPase" evidence="18">
    <location>
        <begin position="583"/>
        <end position="678"/>
    </location>
</feature>
<keyword evidence="9" id="KW-0969">Cilium</keyword>
<dbReference type="Gene3D" id="3.40.50.300">
    <property type="entry name" value="P-loop containing nucleotide triphosphate hydrolases"/>
    <property type="match status" value="4"/>
</dbReference>
<dbReference type="InterPro" id="IPR024317">
    <property type="entry name" value="Dynein_heavy_chain_D4_dom"/>
</dbReference>
<feature type="domain" description="Dynein heavy chain AAA module D4" evidence="16">
    <location>
        <begin position="1087"/>
        <end position="1350"/>
    </location>
</feature>
<evidence type="ECO:0000256" key="12">
    <source>
        <dbReference type="ARBA" id="ARBA00023273"/>
    </source>
</evidence>
<keyword evidence="11" id="KW-0206">Cytoskeleton</keyword>
<evidence type="ECO:0000256" key="10">
    <source>
        <dbReference type="ARBA" id="ARBA00023175"/>
    </source>
</evidence>
<dbReference type="InterPro" id="IPR024743">
    <property type="entry name" value="Dynein_HC_stalk"/>
</dbReference>
<dbReference type="InterPro" id="IPR049400">
    <property type="entry name" value="DYNC2H1_AAA_dom"/>
</dbReference>
<gene>
    <name evidence="20" type="ORF">H671_4g12435</name>
</gene>